<comment type="caution">
    <text evidence="1">The sequence shown here is derived from an EMBL/GenBank/DDBJ whole genome shotgun (WGS) entry which is preliminary data.</text>
</comment>
<dbReference type="SUPFAM" id="SSF56300">
    <property type="entry name" value="Metallo-dependent phosphatases"/>
    <property type="match status" value="1"/>
</dbReference>
<gene>
    <name evidence="1" type="ORF">LCGC14_0322280</name>
</gene>
<protein>
    <recommendedName>
        <fullName evidence="2">Calcineurin-like phosphoesterase domain-containing protein</fullName>
    </recommendedName>
</protein>
<evidence type="ECO:0008006" key="2">
    <source>
        <dbReference type="Google" id="ProtNLM"/>
    </source>
</evidence>
<dbReference type="EMBL" id="LAZR01000219">
    <property type="protein sequence ID" value="KKN81164.1"/>
    <property type="molecule type" value="Genomic_DNA"/>
</dbReference>
<sequence>MTPGRSCPLDYQLPTDNFTAEALFACDSLYVVGGLYGNEQALTALTKRLQREPEARVVFNGDAHWFDCEPDMFKRIEEQIAPHTLLRGNVETELGRKEHSDNGCGCAYPSDVPEQTVDWSNAIHAQLSACVDQLPGMADSLAQRAATAVVEIAGQRVAITHGDEQSLAGWQCDRQTLSRPERQQQLAKWCDNNRISVLATSHTCSPAALATERWAVINNGAAGLPNFNNGSYGLVTRIASQPSLAALYRAQVGALYIEAIPLNYDHPSFIAEFDRQWPTGSPAALSYRARITDGTTDQPLDALLGGFTLASTLCALEAHFV</sequence>
<dbReference type="InterPro" id="IPR029052">
    <property type="entry name" value="Metallo-depent_PP-like"/>
</dbReference>
<dbReference type="AlphaFoldDB" id="A0A0F9TPA1"/>
<reference evidence="1" key="1">
    <citation type="journal article" date="2015" name="Nature">
        <title>Complex archaea that bridge the gap between prokaryotes and eukaryotes.</title>
        <authorList>
            <person name="Spang A."/>
            <person name="Saw J.H."/>
            <person name="Jorgensen S.L."/>
            <person name="Zaremba-Niedzwiedzka K."/>
            <person name="Martijn J."/>
            <person name="Lind A.E."/>
            <person name="van Eijk R."/>
            <person name="Schleper C."/>
            <person name="Guy L."/>
            <person name="Ettema T.J."/>
        </authorList>
    </citation>
    <scope>NUCLEOTIDE SEQUENCE</scope>
</reference>
<accession>A0A0F9TPA1</accession>
<name>A0A0F9TPA1_9ZZZZ</name>
<organism evidence="1">
    <name type="scientific">marine sediment metagenome</name>
    <dbReference type="NCBI Taxonomy" id="412755"/>
    <lineage>
        <taxon>unclassified sequences</taxon>
        <taxon>metagenomes</taxon>
        <taxon>ecological metagenomes</taxon>
    </lineage>
</organism>
<dbReference type="Gene3D" id="3.60.21.10">
    <property type="match status" value="1"/>
</dbReference>
<evidence type="ECO:0000313" key="1">
    <source>
        <dbReference type="EMBL" id="KKN81164.1"/>
    </source>
</evidence>
<proteinExistence type="predicted"/>